<dbReference type="PANTHER" id="PTHR13812">
    <property type="entry name" value="KETIMINE REDUCTASE MU-CRYSTALLIN"/>
    <property type="match status" value="1"/>
</dbReference>
<evidence type="ECO:0000313" key="1">
    <source>
        <dbReference type="EMBL" id="MDT8843629.1"/>
    </source>
</evidence>
<dbReference type="Gene3D" id="3.40.50.720">
    <property type="entry name" value="NAD(P)-binding Rossmann-like Domain"/>
    <property type="match status" value="1"/>
</dbReference>
<accession>A0AAP5V0R6</accession>
<dbReference type="EMBL" id="JANSLM010000027">
    <property type="protein sequence ID" value="MDT8843629.1"/>
    <property type="molecule type" value="Genomic_DNA"/>
</dbReference>
<dbReference type="AlphaFoldDB" id="A0AAP5V0R6"/>
<dbReference type="InterPro" id="IPR003462">
    <property type="entry name" value="ODC_Mu_crystall"/>
</dbReference>
<dbReference type="PANTHER" id="PTHR13812:SF19">
    <property type="entry name" value="KETIMINE REDUCTASE MU-CRYSTALLIN"/>
    <property type="match status" value="1"/>
</dbReference>
<reference evidence="1" key="1">
    <citation type="submission" date="2022-08" db="EMBL/GenBank/DDBJ databases">
        <authorList>
            <person name="Kim S.-J."/>
        </authorList>
    </citation>
    <scope>NUCLEOTIDE SEQUENCE</scope>
    <source>
        <strain evidence="1">KJ</strain>
    </source>
</reference>
<comment type="caution">
    <text evidence="1">The sequence shown here is derived from an EMBL/GenBank/DDBJ whole genome shotgun (WGS) entry which is preliminary data.</text>
</comment>
<name>A0AAP5V0R6_9BURK</name>
<dbReference type="RefSeq" id="WP_315697643.1">
    <property type="nucleotide sequence ID" value="NZ_JANSLM010000027.1"/>
</dbReference>
<dbReference type="GO" id="GO:0005737">
    <property type="term" value="C:cytoplasm"/>
    <property type="evidence" value="ECO:0007669"/>
    <property type="project" value="TreeGrafter"/>
</dbReference>
<sequence>MKEAAIWLSEEAVTSLVSLGDTISALEDSVRQLGHGSAFNVPKALGSYSDASSMHSLGSALVTAGYCGYKNWVNTPNGAKAVFILFDANEGKLLAVMEANCLGKMRTSAITGLGTKWVAPEVANDMALIGSGRQAFAQVAAINLVRPLERIRIWSPTPERRQAFCRSLAEQFDFEVLEANTIDEATEGAPIVTTVTRAREPFLKSRMLARGAHLNAVGSILPSSAEINQDVFERVGFIAVDDVPNARKASRELIDYFDKGAGGGDWDRVRPLGTVVAEGITPPADCDITLFKAMGMGISDLTVAMLAYQRAVQRGVGSPFSLTASAAIQWKG</sequence>
<dbReference type="InterPro" id="IPR036291">
    <property type="entry name" value="NAD(P)-bd_dom_sf"/>
</dbReference>
<gene>
    <name evidence="1" type="ORF">ParKJ_40190</name>
</gene>
<dbReference type="Pfam" id="PF02423">
    <property type="entry name" value="OCD_Mu_crystall"/>
    <property type="match status" value="1"/>
</dbReference>
<dbReference type="PIRSF" id="PIRSF001439">
    <property type="entry name" value="CryM"/>
    <property type="match status" value="1"/>
</dbReference>
<organism evidence="1 2">
    <name type="scientific">Paraburkholderia fungorum</name>
    <dbReference type="NCBI Taxonomy" id="134537"/>
    <lineage>
        <taxon>Bacteria</taxon>
        <taxon>Pseudomonadati</taxon>
        <taxon>Pseudomonadota</taxon>
        <taxon>Betaproteobacteria</taxon>
        <taxon>Burkholderiales</taxon>
        <taxon>Burkholderiaceae</taxon>
        <taxon>Paraburkholderia</taxon>
    </lineage>
</organism>
<evidence type="ECO:0000313" key="2">
    <source>
        <dbReference type="Proteomes" id="UP001246473"/>
    </source>
</evidence>
<proteinExistence type="predicted"/>
<dbReference type="Gene3D" id="3.30.1780.10">
    <property type="entry name" value="ornithine cyclodeaminase, domain 1"/>
    <property type="match status" value="1"/>
</dbReference>
<protein>
    <submittedName>
        <fullName evidence="1">Ornithine cyclodeaminase family protein</fullName>
    </submittedName>
</protein>
<dbReference type="Proteomes" id="UP001246473">
    <property type="component" value="Unassembled WGS sequence"/>
</dbReference>
<dbReference type="SUPFAM" id="SSF51735">
    <property type="entry name" value="NAD(P)-binding Rossmann-fold domains"/>
    <property type="match status" value="1"/>
</dbReference>
<dbReference type="InterPro" id="IPR023401">
    <property type="entry name" value="ODC_N"/>
</dbReference>